<evidence type="ECO:0000313" key="2">
    <source>
        <dbReference type="EMBL" id="KGI81172.1"/>
    </source>
</evidence>
<dbReference type="Proteomes" id="UP000215043">
    <property type="component" value="Chromosome"/>
</dbReference>
<organism evidence="1 4">
    <name type="scientific">Actinopolyspora erythraea</name>
    <dbReference type="NCBI Taxonomy" id="414996"/>
    <lineage>
        <taxon>Bacteria</taxon>
        <taxon>Bacillati</taxon>
        <taxon>Actinomycetota</taxon>
        <taxon>Actinomycetes</taxon>
        <taxon>Actinopolysporales</taxon>
        <taxon>Actinopolysporaceae</taxon>
        <taxon>Actinopolyspora</taxon>
    </lineage>
</organism>
<dbReference type="Proteomes" id="UP000029737">
    <property type="component" value="Unassembled WGS sequence"/>
</dbReference>
<accession>A0A099D5S7</accession>
<dbReference type="RefSeq" id="WP_043573679.1">
    <property type="nucleotide sequence ID" value="NZ_CP022752.1"/>
</dbReference>
<protein>
    <submittedName>
        <fullName evidence="1">Uncharacterized protein</fullName>
    </submittedName>
</protein>
<reference evidence="2 3" key="1">
    <citation type="journal article" date="2014" name="PLoS ONE">
        <title>Identification and Characterization of a New Erythromycin Biosynthetic Gene Cluster in Actinopolyspora erythraea YIM90600, a Novel Erythronolide-Producing Halophilic Actinomycete Isolated from Salt Field.</title>
        <authorList>
            <person name="Chen D."/>
            <person name="Feng J."/>
            <person name="Huang L."/>
            <person name="Zhang Q."/>
            <person name="Wu J."/>
            <person name="Zhu X."/>
            <person name="Duan Y."/>
            <person name="Xu Z."/>
        </authorList>
    </citation>
    <scope>NUCLEOTIDE SEQUENCE [LARGE SCALE GENOMIC DNA]</scope>
    <source>
        <strain evidence="2 3">YIM90600</strain>
    </source>
</reference>
<evidence type="ECO:0000313" key="4">
    <source>
        <dbReference type="Proteomes" id="UP000215043"/>
    </source>
</evidence>
<reference evidence="1 4" key="2">
    <citation type="submission" date="2017-08" db="EMBL/GenBank/DDBJ databases">
        <title>The complete genome sequence of moderately halophilic actinomycete Actinopolyspora erythraea YIM 90600, the producer of novel erythromycin, novel actinopolysporins A-C and tubercidin.</title>
        <authorList>
            <person name="Yin M."/>
            <person name="Tang S."/>
        </authorList>
    </citation>
    <scope>NUCLEOTIDE SEQUENCE [LARGE SCALE GENOMIC DNA]</scope>
    <source>
        <strain evidence="1 4">YIM 90600</strain>
    </source>
</reference>
<dbReference type="AlphaFoldDB" id="A0A099D5S7"/>
<evidence type="ECO:0000313" key="1">
    <source>
        <dbReference type="EMBL" id="ASU79043.1"/>
    </source>
</evidence>
<sequence length="93" mass="10500">MSEDIEVMRLSEHRYAAEVHEASRTTEHQVTFGRETLDDLAPPVPEESDVVVETVRYLLEKEPSTALPHDIDLGELQSRDADFVPELRARLGG</sequence>
<dbReference type="eggNOG" id="ENOG50349GF">
    <property type="taxonomic scope" value="Bacteria"/>
</dbReference>
<proteinExistence type="predicted"/>
<dbReference type="HOGENOM" id="CLU_182979_0_0_11"/>
<dbReference type="EMBL" id="JPMV01000021">
    <property type="protein sequence ID" value="KGI81172.1"/>
    <property type="molecule type" value="Genomic_DNA"/>
</dbReference>
<keyword evidence="3" id="KW-1185">Reference proteome</keyword>
<name>A0A099D5S7_9ACTN</name>
<dbReference type="KEGG" id="aey:CDG81_12955"/>
<dbReference type="EMBL" id="CP022752">
    <property type="protein sequence ID" value="ASU79043.1"/>
    <property type="molecule type" value="Genomic_DNA"/>
</dbReference>
<dbReference type="OrthoDB" id="3691141at2"/>
<gene>
    <name evidence="1" type="ORF">CDG81_12955</name>
    <name evidence="2" type="ORF">IL38_13060</name>
</gene>
<evidence type="ECO:0000313" key="3">
    <source>
        <dbReference type="Proteomes" id="UP000029737"/>
    </source>
</evidence>